<accession>A0A662ZHK0</accession>
<dbReference type="EMBL" id="FOXF01000010">
    <property type="protein sequence ID" value="SFP23519.1"/>
    <property type="molecule type" value="Genomic_DNA"/>
</dbReference>
<dbReference type="AlphaFoldDB" id="A0A662ZHK0"/>
<proteinExistence type="predicted"/>
<evidence type="ECO:0000313" key="3">
    <source>
        <dbReference type="Proteomes" id="UP000243745"/>
    </source>
</evidence>
<feature type="region of interest" description="Disordered" evidence="1">
    <location>
        <begin position="1"/>
        <end position="26"/>
    </location>
</feature>
<dbReference type="OrthoDB" id="9889562at2"/>
<keyword evidence="3" id="KW-1185">Reference proteome</keyword>
<organism evidence="2 3">
    <name type="scientific">Ruminobacter amylophilus</name>
    <dbReference type="NCBI Taxonomy" id="867"/>
    <lineage>
        <taxon>Bacteria</taxon>
        <taxon>Pseudomonadati</taxon>
        <taxon>Pseudomonadota</taxon>
        <taxon>Gammaproteobacteria</taxon>
        <taxon>Aeromonadales</taxon>
        <taxon>Succinivibrionaceae</taxon>
        <taxon>Ruminobacter</taxon>
    </lineage>
</organism>
<evidence type="ECO:0000313" key="2">
    <source>
        <dbReference type="EMBL" id="SFP23519.1"/>
    </source>
</evidence>
<dbReference type="Proteomes" id="UP000243745">
    <property type="component" value="Unassembled WGS sequence"/>
</dbReference>
<dbReference type="RefSeq" id="WP_031578990.1">
    <property type="nucleotide sequence ID" value="NZ_FOXF01000010.1"/>
</dbReference>
<reference evidence="2 3" key="1">
    <citation type="submission" date="2016-10" db="EMBL/GenBank/DDBJ databases">
        <authorList>
            <person name="Varghese N."/>
            <person name="Submissions S."/>
        </authorList>
    </citation>
    <scope>NUCLEOTIDE SEQUENCE [LARGE SCALE GENOMIC DNA]</scope>
    <source>
        <strain evidence="2 3">DSM 1361</strain>
    </source>
</reference>
<evidence type="ECO:0000256" key="1">
    <source>
        <dbReference type="SAM" id="MobiDB-lite"/>
    </source>
</evidence>
<sequence length="144" mass="16636">MGFFDKILGKEGASDSSSGLGKVTEEDHRNALIKERPDLCKKLSDLPADEVVKRDGKIDITFKGWQICNVEERHNKDDRRLGYLKLFKTRNDKFVCQRMTLIDNEEKQYIAATVEDFPAIRNFFGEDSLAQALYVMLDRVSKDW</sequence>
<gene>
    <name evidence="2" type="ORF">SAMN02910344_00816</name>
</gene>
<name>A0A662ZHK0_9GAMM</name>
<protein>
    <submittedName>
        <fullName evidence="2">Uncharacterized protein</fullName>
    </submittedName>
</protein>